<organism evidence="1 2">
    <name type="scientific">Prymnesium parvum</name>
    <name type="common">Toxic golden alga</name>
    <dbReference type="NCBI Taxonomy" id="97485"/>
    <lineage>
        <taxon>Eukaryota</taxon>
        <taxon>Haptista</taxon>
        <taxon>Haptophyta</taxon>
        <taxon>Prymnesiophyceae</taxon>
        <taxon>Prymnesiales</taxon>
        <taxon>Prymnesiaceae</taxon>
        <taxon>Prymnesium</taxon>
    </lineage>
</organism>
<accession>A0AB34JZH4</accession>
<sequence length="491" mass="53221">MKRRLPWRTAPREVKQWRMAQRCQGALADSDDPLVGVVPTPSQSEEEECVGAATAPSDEEECVGVAMPELARWCRQTLRDHSESAIAQGLHAVVQGGLAASPSRMLRALSDSAEGRAYLLSCASRYEAQFKGTSARRERARLLAALGSISEATGQLHQAMEQIASALCELGSRIDPSATSGGGGALLPPPLRQALHSVEARADGMRAVLLSELVRLRRQAIVSRVRATWLRRMPSLPPGRVLPISREGCISAKQFFMEYALLRRPVVLKLPDGVGLPHPWSFDFLSRHLNGHIAELKTRVEGSCSWAGLENAGDSTIGNFVDSLHQEQGKGSVEMRYLFDWSLPLNAPSLLEGYVEDGNDAMIDPSNLYSAASGNLDGPNLLLPHADRYDFVADSGSGLLGFMLRMTSQSECASLDGHLCYVCQVCDELAVASLRNPQAAALLQHLSSSEFDSTMDFSLGDLPWNLFKRPTNKDHPSLQAIPASGATQQAA</sequence>
<dbReference type="Proteomes" id="UP001515480">
    <property type="component" value="Unassembled WGS sequence"/>
</dbReference>
<dbReference type="EMBL" id="JBGBPQ010000003">
    <property type="protein sequence ID" value="KAL1526408.1"/>
    <property type="molecule type" value="Genomic_DNA"/>
</dbReference>
<proteinExistence type="predicted"/>
<comment type="caution">
    <text evidence="1">The sequence shown here is derived from an EMBL/GenBank/DDBJ whole genome shotgun (WGS) entry which is preliminary data.</text>
</comment>
<dbReference type="AlphaFoldDB" id="A0AB34JZH4"/>
<reference evidence="1 2" key="1">
    <citation type="journal article" date="2024" name="Science">
        <title>Giant polyketide synthase enzymes in the biosynthesis of giant marine polyether toxins.</title>
        <authorList>
            <person name="Fallon T.R."/>
            <person name="Shende V.V."/>
            <person name="Wierzbicki I.H."/>
            <person name="Pendleton A.L."/>
            <person name="Watervoot N.F."/>
            <person name="Auber R.P."/>
            <person name="Gonzalez D.J."/>
            <person name="Wisecaver J.H."/>
            <person name="Moore B.S."/>
        </authorList>
    </citation>
    <scope>NUCLEOTIDE SEQUENCE [LARGE SCALE GENOMIC DNA]</scope>
    <source>
        <strain evidence="1 2">12B1</strain>
    </source>
</reference>
<evidence type="ECO:0000313" key="1">
    <source>
        <dbReference type="EMBL" id="KAL1526408.1"/>
    </source>
</evidence>
<keyword evidence="2" id="KW-1185">Reference proteome</keyword>
<protein>
    <submittedName>
        <fullName evidence="1">Uncharacterized protein</fullName>
    </submittedName>
</protein>
<name>A0AB34JZH4_PRYPA</name>
<gene>
    <name evidence="1" type="ORF">AB1Y20_015120</name>
</gene>
<dbReference type="Gene3D" id="2.60.120.650">
    <property type="entry name" value="Cupin"/>
    <property type="match status" value="1"/>
</dbReference>
<evidence type="ECO:0000313" key="2">
    <source>
        <dbReference type="Proteomes" id="UP001515480"/>
    </source>
</evidence>